<dbReference type="AlphaFoldDB" id="A0AAU9J0J4"/>
<sequence length="636" mass="71147">MGACCGKNKKPTQTPKPTTQPKPVTNLQAPPAVEKPPAPVVVSQPPQVISIFKPIPNSRKVFFFSVQENKAFILTASLPFPFSRNCGICQLSQHNFIIAGGNEYNSDELTSDAMIFEGKALSGRRIASMPAPSAMQTLIYIEKIKLVYAVGGLQVKTIDESNDDHSDLIPGNFSVYDLKLKQWNVLEQMPKKLCCPTCYFVRDSIFAAGGFILKQDKFARYETIQVYNLQEARWKILQLKFTLPVVGALAVPLEPKQILIVGGMKDLNTSASMAYLFDEEAGFSNLKDFKVSNIQFVPPVYRTEKYVYILAEPEILGRYDRATKEFEHFPLMSLMQQNADIRSLNTFNSTFNGIYTYHCDLSNKTITTFNTLSQEKSSIKLQSIQYRDAGIAFLPDGSLFFAGGVAANSPNPKPTNQCFRYDPVSQTEEAMTQLPKALRGIRLISTQDTIIAIAGFDDSESSYKEVYSCYIKFSDQIWVDLPNMLIAVRYPACCLLENSIYVIGGEEVIDEGIEEIRDCIQVCDLSSMVWTVKTLKYNIPAKCMGLIPFTEKTVLIFGGEDADGNEVKSSYEFDGENFRKAEDLPGDAAVMHFDDPACIRDGEAYIFNSAGDLYRLDFNSLSWEEVEAEEKSVNQI</sequence>
<name>A0AAU9J0J4_9CILI</name>
<dbReference type="Gene3D" id="2.120.10.80">
    <property type="entry name" value="Kelch-type beta propeller"/>
    <property type="match status" value="2"/>
</dbReference>
<dbReference type="PANTHER" id="PTHR46375">
    <property type="entry name" value="KELCH REPEAT AND BTB DOMAIN-CONTAINING PROTEIN 13-RELATED"/>
    <property type="match status" value="1"/>
</dbReference>
<keyword evidence="3" id="KW-1185">Reference proteome</keyword>
<dbReference type="InterPro" id="IPR015915">
    <property type="entry name" value="Kelch-typ_b-propeller"/>
</dbReference>
<gene>
    <name evidence="2" type="ORF">BSTOLATCC_MIC26247</name>
</gene>
<dbReference type="Proteomes" id="UP001162131">
    <property type="component" value="Unassembled WGS sequence"/>
</dbReference>
<evidence type="ECO:0000313" key="3">
    <source>
        <dbReference type="Proteomes" id="UP001162131"/>
    </source>
</evidence>
<feature type="region of interest" description="Disordered" evidence="1">
    <location>
        <begin position="1"/>
        <end position="39"/>
    </location>
</feature>
<proteinExistence type="predicted"/>
<feature type="compositionally biased region" description="Low complexity" evidence="1">
    <location>
        <begin position="11"/>
        <end position="32"/>
    </location>
</feature>
<protein>
    <recommendedName>
        <fullName evidence="4">Kelch motif family protein</fullName>
    </recommendedName>
</protein>
<organism evidence="2 3">
    <name type="scientific">Blepharisma stoltei</name>
    <dbReference type="NCBI Taxonomy" id="1481888"/>
    <lineage>
        <taxon>Eukaryota</taxon>
        <taxon>Sar</taxon>
        <taxon>Alveolata</taxon>
        <taxon>Ciliophora</taxon>
        <taxon>Postciliodesmatophora</taxon>
        <taxon>Heterotrichea</taxon>
        <taxon>Heterotrichida</taxon>
        <taxon>Blepharismidae</taxon>
        <taxon>Blepharisma</taxon>
    </lineage>
</organism>
<dbReference type="InterPro" id="IPR052392">
    <property type="entry name" value="Kelch-BTB_domain-containing"/>
</dbReference>
<dbReference type="EMBL" id="CAJZBQ010000025">
    <property type="protein sequence ID" value="CAG9320330.1"/>
    <property type="molecule type" value="Genomic_DNA"/>
</dbReference>
<accession>A0AAU9J0J4</accession>
<dbReference type="PANTHER" id="PTHR46375:SF3">
    <property type="entry name" value="KELCH REPEAT AND BTB DOMAIN-CONTAINING PROTEIN 13"/>
    <property type="match status" value="1"/>
</dbReference>
<reference evidence="2" key="1">
    <citation type="submission" date="2021-09" db="EMBL/GenBank/DDBJ databases">
        <authorList>
            <consortium name="AG Swart"/>
            <person name="Singh M."/>
            <person name="Singh A."/>
            <person name="Seah K."/>
            <person name="Emmerich C."/>
        </authorList>
    </citation>
    <scope>NUCLEOTIDE SEQUENCE</scope>
    <source>
        <strain evidence="2">ATCC30299</strain>
    </source>
</reference>
<evidence type="ECO:0008006" key="4">
    <source>
        <dbReference type="Google" id="ProtNLM"/>
    </source>
</evidence>
<dbReference type="SUPFAM" id="SSF117281">
    <property type="entry name" value="Kelch motif"/>
    <property type="match status" value="2"/>
</dbReference>
<evidence type="ECO:0000256" key="1">
    <source>
        <dbReference type="SAM" id="MobiDB-lite"/>
    </source>
</evidence>
<comment type="caution">
    <text evidence="2">The sequence shown here is derived from an EMBL/GenBank/DDBJ whole genome shotgun (WGS) entry which is preliminary data.</text>
</comment>
<evidence type="ECO:0000313" key="2">
    <source>
        <dbReference type="EMBL" id="CAG9320330.1"/>
    </source>
</evidence>